<dbReference type="GO" id="GO:0005576">
    <property type="term" value="C:extracellular region"/>
    <property type="evidence" value="ECO:0007669"/>
    <property type="project" value="UniProtKB-SubCell"/>
</dbReference>
<accession>A0A4S8L8P5</accession>
<dbReference type="GO" id="GO:0043657">
    <property type="term" value="C:host cell"/>
    <property type="evidence" value="ECO:0007669"/>
    <property type="project" value="UniProtKB-SubCell"/>
</dbReference>
<dbReference type="AlphaFoldDB" id="A0A4S8L8P5"/>
<dbReference type="EMBL" id="ML179592">
    <property type="protein sequence ID" value="THU84568.1"/>
    <property type="molecule type" value="Genomic_DNA"/>
</dbReference>
<keyword evidence="6" id="KW-1185">Reference proteome</keyword>
<comment type="subcellular location">
    <subcellularLocation>
        <location evidence="1">Host cell</location>
    </subcellularLocation>
    <subcellularLocation>
        <location evidence="2">Secreted</location>
    </subcellularLocation>
</comment>
<evidence type="ECO:0000313" key="6">
    <source>
        <dbReference type="Proteomes" id="UP000297245"/>
    </source>
</evidence>
<reference evidence="5 6" key="1">
    <citation type="journal article" date="2019" name="Nat. Ecol. Evol.">
        <title>Megaphylogeny resolves global patterns of mushroom evolution.</title>
        <authorList>
            <person name="Varga T."/>
            <person name="Krizsan K."/>
            <person name="Foldi C."/>
            <person name="Dima B."/>
            <person name="Sanchez-Garcia M."/>
            <person name="Sanchez-Ramirez S."/>
            <person name="Szollosi G.J."/>
            <person name="Szarkandi J.G."/>
            <person name="Papp V."/>
            <person name="Albert L."/>
            <person name="Andreopoulos W."/>
            <person name="Angelini C."/>
            <person name="Antonin V."/>
            <person name="Barry K.W."/>
            <person name="Bougher N.L."/>
            <person name="Buchanan P."/>
            <person name="Buyck B."/>
            <person name="Bense V."/>
            <person name="Catcheside P."/>
            <person name="Chovatia M."/>
            <person name="Cooper J."/>
            <person name="Damon W."/>
            <person name="Desjardin D."/>
            <person name="Finy P."/>
            <person name="Geml J."/>
            <person name="Haridas S."/>
            <person name="Hughes K."/>
            <person name="Justo A."/>
            <person name="Karasinski D."/>
            <person name="Kautmanova I."/>
            <person name="Kiss B."/>
            <person name="Kocsube S."/>
            <person name="Kotiranta H."/>
            <person name="LaButti K.M."/>
            <person name="Lechner B.E."/>
            <person name="Liimatainen K."/>
            <person name="Lipzen A."/>
            <person name="Lukacs Z."/>
            <person name="Mihaltcheva S."/>
            <person name="Morgado L.N."/>
            <person name="Niskanen T."/>
            <person name="Noordeloos M.E."/>
            <person name="Ohm R.A."/>
            <person name="Ortiz-Santana B."/>
            <person name="Ovrebo C."/>
            <person name="Racz N."/>
            <person name="Riley R."/>
            <person name="Savchenko A."/>
            <person name="Shiryaev A."/>
            <person name="Soop K."/>
            <person name="Spirin V."/>
            <person name="Szebenyi C."/>
            <person name="Tomsovsky M."/>
            <person name="Tulloss R.E."/>
            <person name="Uehling J."/>
            <person name="Grigoriev I.V."/>
            <person name="Vagvolgyi C."/>
            <person name="Papp T."/>
            <person name="Martin F.M."/>
            <person name="Miettinen O."/>
            <person name="Hibbett D.S."/>
            <person name="Nagy L.G."/>
        </authorList>
    </citation>
    <scope>NUCLEOTIDE SEQUENCE [LARGE SCALE GENOMIC DNA]</scope>
    <source>
        <strain evidence="5 6">CBS 962.96</strain>
    </source>
</reference>
<evidence type="ECO:0000256" key="1">
    <source>
        <dbReference type="ARBA" id="ARBA00004340"/>
    </source>
</evidence>
<protein>
    <recommendedName>
        <fullName evidence="4">Crinkler effector protein N-terminal domain-containing protein</fullName>
    </recommendedName>
</protein>
<sequence length="138" mass="15477">MTRKLKLFCCFVGSDRSFLVNISSSLTVDDLKEAIKQERPNYLRRIDAANLDLFEVSLPDEGDLVTKVKDEVEIKESLDPTKKLSKIFPNEPLVETIHIAVKLPDDAGGSFAFGPIPLIHLPLYRSHLQSMITLLPPC</sequence>
<dbReference type="Pfam" id="PF20147">
    <property type="entry name" value="Crinkler"/>
    <property type="match status" value="1"/>
</dbReference>
<keyword evidence="3" id="KW-0964">Secreted</keyword>
<feature type="domain" description="Crinkler effector protein N-terminal" evidence="4">
    <location>
        <begin position="5"/>
        <end position="102"/>
    </location>
</feature>
<dbReference type="InterPro" id="IPR045379">
    <property type="entry name" value="Crinkler_N"/>
</dbReference>
<dbReference type="OrthoDB" id="2427869at2759"/>
<proteinExistence type="predicted"/>
<evidence type="ECO:0000256" key="2">
    <source>
        <dbReference type="ARBA" id="ARBA00004613"/>
    </source>
</evidence>
<dbReference type="Proteomes" id="UP000297245">
    <property type="component" value="Unassembled WGS sequence"/>
</dbReference>
<organism evidence="5 6">
    <name type="scientific">Dendrothele bispora (strain CBS 962.96)</name>
    <dbReference type="NCBI Taxonomy" id="1314807"/>
    <lineage>
        <taxon>Eukaryota</taxon>
        <taxon>Fungi</taxon>
        <taxon>Dikarya</taxon>
        <taxon>Basidiomycota</taxon>
        <taxon>Agaricomycotina</taxon>
        <taxon>Agaricomycetes</taxon>
        <taxon>Agaricomycetidae</taxon>
        <taxon>Agaricales</taxon>
        <taxon>Agaricales incertae sedis</taxon>
        <taxon>Dendrothele</taxon>
    </lineage>
</organism>
<name>A0A4S8L8P5_DENBC</name>
<evidence type="ECO:0000313" key="5">
    <source>
        <dbReference type="EMBL" id="THU84568.1"/>
    </source>
</evidence>
<evidence type="ECO:0000256" key="3">
    <source>
        <dbReference type="ARBA" id="ARBA00022525"/>
    </source>
</evidence>
<evidence type="ECO:0000259" key="4">
    <source>
        <dbReference type="Pfam" id="PF20147"/>
    </source>
</evidence>
<gene>
    <name evidence="5" type="ORF">K435DRAFT_971098</name>
</gene>